<dbReference type="Gene3D" id="3.40.50.1820">
    <property type="entry name" value="alpha/beta hydrolase"/>
    <property type="match status" value="1"/>
</dbReference>
<dbReference type="ESTHER" id="9pseu-a0a0n9hyz2">
    <property type="family name" value="Carb_B_Bacteria"/>
</dbReference>
<dbReference type="SUPFAM" id="SSF53474">
    <property type="entry name" value="alpha/beta-Hydrolases"/>
    <property type="match status" value="1"/>
</dbReference>
<dbReference type="InterPro" id="IPR019826">
    <property type="entry name" value="Carboxylesterase_B_AS"/>
</dbReference>
<dbReference type="EC" id="3.1.1.-" evidence="3"/>
<keyword evidence="6" id="KW-1185">Reference proteome</keyword>
<feature type="chain" id="PRO_5039761461" description="Carboxylic ester hydrolase" evidence="3">
    <location>
        <begin position="32"/>
        <end position="510"/>
    </location>
</feature>
<dbReference type="STRING" id="860235.AOZ06_11510"/>
<dbReference type="Proteomes" id="UP000063699">
    <property type="component" value="Chromosome"/>
</dbReference>
<evidence type="ECO:0000313" key="6">
    <source>
        <dbReference type="Proteomes" id="UP000063699"/>
    </source>
</evidence>
<protein>
    <recommendedName>
        <fullName evidence="3">Carboxylic ester hydrolase</fullName>
        <ecNumber evidence="3">3.1.1.-</ecNumber>
    </recommendedName>
</protein>
<evidence type="ECO:0000256" key="1">
    <source>
        <dbReference type="ARBA" id="ARBA00005964"/>
    </source>
</evidence>
<comment type="similarity">
    <text evidence="1 3">Belongs to the type-B carboxylesterase/lipase family.</text>
</comment>
<name>A0A0N9HYZ2_9PSEU</name>
<organism evidence="5 6">
    <name type="scientific">Kibdelosporangium phytohabitans</name>
    <dbReference type="NCBI Taxonomy" id="860235"/>
    <lineage>
        <taxon>Bacteria</taxon>
        <taxon>Bacillati</taxon>
        <taxon>Actinomycetota</taxon>
        <taxon>Actinomycetes</taxon>
        <taxon>Pseudonocardiales</taxon>
        <taxon>Pseudonocardiaceae</taxon>
        <taxon>Kibdelosporangium</taxon>
    </lineage>
</organism>
<keyword evidence="3" id="KW-0732">Signal</keyword>
<dbReference type="EMBL" id="CP012752">
    <property type="protein sequence ID" value="ALG07460.1"/>
    <property type="molecule type" value="Genomic_DNA"/>
</dbReference>
<gene>
    <name evidence="5" type="ORF">AOZ06_11510</name>
</gene>
<dbReference type="AlphaFoldDB" id="A0A0N9HYZ2"/>
<dbReference type="PROSITE" id="PS00122">
    <property type="entry name" value="CARBOXYLESTERASE_B_1"/>
    <property type="match status" value="1"/>
</dbReference>
<evidence type="ECO:0000313" key="5">
    <source>
        <dbReference type="EMBL" id="ALG07460.1"/>
    </source>
</evidence>
<dbReference type="OrthoDB" id="4308422at2"/>
<evidence type="ECO:0000259" key="4">
    <source>
        <dbReference type="Pfam" id="PF00135"/>
    </source>
</evidence>
<feature type="domain" description="Carboxylesterase type B" evidence="4">
    <location>
        <begin position="36"/>
        <end position="502"/>
    </location>
</feature>
<dbReference type="Pfam" id="PF00135">
    <property type="entry name" value="COesterase"/>
    <property type="match status" value="1"/>
</dbReference>
<dbReference type="GO" id="GO:0016787">
    <property type="term" value="F:hydrolase activity"/>
    <property type="evidence" value="ECO:0007669"/>
    <property type="project" value="UniProtKB-KW"/>
</dbReference>
<feature type="signal peptide" evidence="3">
    <location>
        <begin position="1"/>
        <end position="31"/>
    </location>
</feature>
<dbReference type="KEGG" id="kphy:AOZ06_11510"/>
<reference evidence="5 6" key="1">
    <citation type="submission" date="2015-07" db="EMBL/GenBank/DDBJ databases">
        <title>Genome sequencing of Kibdelosporangium phytohabitans.</title>
        <authorList>
            <person name="Qin S."/>
            <person name="Xing K."/>
        </authorList>
    </citation>
    <scope>NUCLEOTIDE SEQUENCE [LARGE SCALE GENOMIC DNA]</scope>
    <source>
        <strain evidence="5 6">KLBMP1111</strain>
    </source>
</reference>
<dbReference type="InterPro" id="IPR029058">
    <property type="entry name" value="AB_hydrolase_fold"/>
</dbReference>
<evidence type="ECO:0000256" key="2">
    <source>
        <dbReference type="ARBA" id="ARBA00022801"/>
    </source>
</evidence>
<dbReference type="InterPro" id="IPR050309">
    <property type="entry name" value="Type-B_Carboxylest/Lipase"/>
</dbReference>
<dbReference type="InterPro" id="IPR002018">
    <property type="entry name" value="CarbesteraseB"/>
</dbReference>
<keyword evidence="2 3" id="KW-0378">Hydrolase</keyword>
<accession>A0A0N9HYZ2</accession>
<evidence type="ECO:0000256" key="3">
    <source>
        <dbReference type="RuleBase" id="RU361235"/>
    </source>
</evidence>
<proteinExistence type="inferred from homology"/>
<sequence length="510" mass="54708">MERVQGGSIMRWAARLAATAAALATVVAVPAASATHSVRVESGWLRGVEAADHRLFQGIPYAAAPVGELRWRSPRPPAGWSGVRDATKPGARCAQLASEQGNKASTAEDCLFLNVTVPRGGAARKPVVLWLHGGGFTEEAGSDYDARRLAVRGDVVVVTANYRLGIFGLLAYPGLPGSGGFAMEDQQAAMRWVQRNVSRFGGERGNVTLVGESAGGKSICGHLASPSAAGLFARVILMSAPCTGTVPAEAMFPGVPSFPQWMPTAQRETDGARVANELGCADITCMRRRVSPEQLLTKHREFISPTFGSAVLPRDPDAAISSGDIHKVAVVSGITKNEMSYAATVFYDLAGKPITPRQYDSLLGNAFGKDAGRVAQRYPLSRFVSPSQAWAAVTTDVVFACPTAKRNKDLRAWSYEFAEPSPPVPGLTFPPGAPHASDLPYLFPGYDQPQGALSQRMIDYWTRFARTGQPAGEWPRYPVTMSLTSRNPARVDLAATHHCDFWDSVAQVRR</sequence>
<dbReference type="PANTHER" id="PTHR11559">
    <property type="entry name" value="CARBOXYLESTERASE"/>
    <property type="match status" value="1"/>
</dbReference>